<organism evidence="2">
    <name type="scientific">Ixodes ricinus</name>
    <name type="common">Common tick</name>
    <name type="synonym">Acarus ricinus</name>
    <dbReference type="NCBI Taxonomy" id="34613"/>
    <lineage>
        <taxon>Eukaryota</taxon>
        <taxon>Metazoa</taxon>
        <taxon>Ecdysozoa</taxon>
        <taxon>Arthropoda</taxon>
        <taxon>Chelicerata</taxon>
        <taxon>Arachnida</taxon>
        <taxon>Acari</taxon>
        <taxon>Parasitiformes</taxon>
        <taxon>Ixodida</taxon>
        <taxon>Ixodoidea</taxon>
        <taxon>Ixodidae</taxon>
        <taxon>Ixodinae</taxon>
        <taxon>Ixodes</taxon>
    </lineage>
</organism>
<accession>A0A6B0UKN4</accession>
<sequence>MRRCQHLILEWPCFCPWLFSSWFFLVALYICHQVEYRKSCRKKAVLVFCRFRRECETQLRLSLCGKGNNIFMILVVLLVGQVLFADCLAPAPHCGFGGTPSSRTACPPCGGTK</sequence>
<evidence type="ECO:0000256" key="1">
    <source>
        <dbReference type="SAM" id="Phobius"/>
    </source>
</evidence>
<protein>
    <submittedName>
        <fullName evidence="2">Uncharacterized protein</fullName>
    </submittedName>
</protein>
<keyword evidence="1" id="KW-0812">Transmembrane</keyword>
<keyword evidence="1" id="KW-0472">Membrane</keyword>
<reference evidence="2" key="1">
    <citation type="submission" date="2019-12" db="EMBL/GenBank/DDBJ databases">
        <title>An insight into the sialome of adult female Ixodes ricinus ticks feeding for 6 days.</title>
        <authorList>
            <person name="Perner J."/>
            <person name="Ribeiro J.M.C."/>
        </authorList>
    </citation>
    <scope>NUCLEOTIDE SEQUENCE</scope>
    <source>
        <strain evidence="2">Semi-engorged</strain>
        <tissue evidence="2">Salivary glands</tissue>
    </source>
</reference>
<feature type="transmembrane region" description="Helical" evidence="1">
    <location>
        <begin position="7"/>
        <end position="30"/>
    </location>
</feature>
<dbReference type="AlphaFoldDB" id="A0A6B0UKN4"/>
<dbReference type="EMBL" id="GIFC01008120">
    <property type="protein sequence ID" value="MXU90203.1"/>
    <property type="molecule type" value="Transcribed_RNA"/>
</dbReference>
<name>A0A6B0UKN4_IXORI</name>
<evidence type="ECO:0000313" key="2">
    <source>
        <dbReference type="EMBL" id="MXU90203.1"/>
    </source>
</evidence>
<proteinExistence type="predicted"/>
<keyword evidence="1" id="KW-1133">Transmembrane helix</keyword>